<dbReference type="InterPro" id="IPR024787">
    <property type="entry name" value="EcsC"/>
</dbReference>
<comment type="caution">
    <text evidence="1">The sequence shown here is derived from an EMBL/GenBank/DDBJ whole genome shotgun (WGS) entry which is preliminary data.</text>
</comment>
<dbReference type="PANTHER" id="PTHR41260">
    <property type="entry name" value="PROTEIN ECSC"/>
    <property type="match status" value="1"/>
</dbReference>
<dbReference type="AlphaFoldDB" id="A0A4R3M5D1"/>
<organism evidence="1 2">
    <name type="scientific">Paralcaligenes ureilyticus</name>
    <dbReference type="NCBI Taxonomy" id="627131"/>
    <lineage>
        <taxon>Bacteria</taxon>
        <taxon>Pseudomonadati</taxon>
        <taxon>Pseudomonadota</taxon>
        <taxon>Betaproteobacteria</taxon>
        <taxon>Burkholderiales</taxon>
        <taxon>Alcaligenaceae</taxon>
        <taxon>Paralcaligenes</taxon>
    </lineage>
</organism>
<dbReference type="EMBL" id="SMAJ01000005">
    <property type="protein sequence ID" value="TCT08584.1"/>
    <property type="molecule type" value="Genomic_DNA"/>
</dbReference>
<sequence length="296" mass="32021">MTLHRMGCSEKIRMLEKECRDYTDVMSTFTTQEMADLRKAVRLLEEPGVGIKIANYVGKPLTLGIDRLPHNWQRKIAEYTKRSLLRVADVAIFTMDAQKVQKASWDSSHKIAATLAGAAGGVFGLPGLAVELPVSTAVILRSIADIARSEGEDLSGAESRLACIEVFALGGRSKDDDAAESAYFMVRTALSQALAAAADYIAAAKAGELAGKAAAVPLVGRFVEKVAARFSSQVADKVLAQAIPVLGAVMGGGVNYVFIDHFQDMARGHFIVRRLEKRYGRAVVQARYREIFAGWG</sequence>
<dbReference type="Pfam" id="PF12787">
    <property type="entry name" value="EcsC"/>
    <property type="match status" value="1"/>
</dbReference>
<gene>
    <name evidence="1" type="ORF">EDC26_105136</name>
</gene>
<keyword evidence="2" id="KW-1185">Reference proteome</keyword>
<dbReference type="PANTHER" id="PTHR41260:SF1">
    <property type="entry name" value="PROTEIN ECSC"/>
    <property type="match status" value="1"/>
</dbReference>
<evidence type="ECO:0000313" key="1">
    <source>
        <dbReference type="EMBL" id="TCT08584.1"/>
    </source>
</evidence>
<dbReference type="Proteomes" id="UP000295525">
    <property type="component" value="Unassembled WGS sequence"/>
</dbReference>
<evidence type="ECO:0000313" key="2">
    <source>
        <dbReference type="Proteomes" id="UP000295525"/>
    </source>
</evidence>
<accession>A0A4R3M5D1</accession>
<name>A0A4R3M5D1_9BURK</name>
<protein>
    <submittedName>
        <fullName evidence="1">EcsC family protein</fullName>
    </submittedName>
</protein>
<reference evidence="1 2" key="1">
    <citation type="submission" date="2019-03" db="EMBL/GenBank/DDBJ databases">
        <title>Genomic Encyclopedia of Type Strains, Phase IV (KMG-IV): sequencing the most valuable type-strain genomes for metagenomic binning, comparative biology and taxonomic classification.</title>
        <authorList>
            <person name="Goeker M."/>
        </authorList>
    </citation>
    <scope>NUCLEOTIDE SEQUENCE [LARGE SCALE GENOMIC DNA]</scope>
    <source>
        <strain evidence="1 2">DSM 24591</strain>
    </source>
</reference>
<proteinExistence type="predicted"/>